<dbReference type="InterPro" id="IPR023399">
    <property type="entry name" value="Baseplate-like_2-layer_sand"/>
</dbReference>
<feature type="domain" description="Baseplate hub protein gp44/GpP-like C-terminal" evidence="2">
    <location>
        <begin position="257"/>
        <end position="340"/>
    </location>
</feature>
<dbReference type="Pfam" id="PF21683">
    <property type="entry name" value="GpP-like_1st"/>
    <property type="match status" value="1"/>
</dbReference>
<accession>A0A2S4MDM1</accession>
<dbReference type="SUPFAM" id="SSF69279">
    <property type="entry name" value="Phage tail proteins"/>
    <property type="match status" value="2"/>
</dbReference>
<dbReference type="EMBL" id="PQGA01000004">
    <property type="protein sequence ID" value="POR52751.1"/>
    <property type="molecule type" value="Genomic_DNA"/>
</dbReference>
<feature type="domain" description="Baseplate hub protein gp44/GpP-like second" evidence="3">
    <location>
        <begin position="95"/>
        <end position="177"/>
    </location>
</feature>
<evidence type="ECO:0000259" key="3">
    <source>
        <dbReference type="Pfam" id="PF22255"/>
    </source>
</evidence>
<comment type="caution">
    <text evidence="4">The sequence shown here is derived from an EMBL/GenBank/DDBJ whole genome shotgun (WGS) entry which is preliminary data.</text>
</comment>
<evidence type="ECO:0000259" key="1">
    <source>
        <dbReference type="Pfam" id="PF21683"/>
    </source>
</evidence>
<dbReference type="InterPro" id="IPR053982">
    <property type="entry name" value="Gp44/GpP-like_C"/>
</dbReference>
<protein>
    <submittedName>
        <fullName evidence="4">Prophage tail gpP-like protein</fullName>
    </submittedName>
</protein>
<dbReference type="Gene3D" id="3.30.1920.10">
    <property type="entry name" value="Baseplate protein-like domains - 2 layer sandwich fold"/>
    <property type="match status" value="1"/>
</dbReference>
<dbReference type="AlphaFoldDB" id="A0A2S4MDM1"/>
<dbReference type="Gene3D" id="2.30.300.10">
    <property type="entry name" value="Baseplate protein-like domain - beta roll fold"/>
    <property type="match status" value="1"/>
</dbReference>
<feature type="domain" description="Baseplate hub protein gp44-like N-terminal" evidence="1">
    <location>
        <begin position="8"/>
        <end position="93"/>
    </location>
</feature>
<dbReference type="Pfam" id="PF21929">
    <property type="entry name" value="GpP_4th"/>
    <property type="match status" value="1"/>
</dbReference>
<dbReference type="InterPro" id="IPR026276">
    <property type="entry name" value="Baseplate_GpP"/>
</dbReference>
<dbReference type="InterPro" id="IPR049354">
    <property type="entry name" value="GpP-like_N"/>
</dbReference>
<keyword evidence="5" id="KW-1185">Reference proteome</keyword>
<evidence type="ECO:0000313" key="5">
    <source>
        <dbReference type="Proteomes" id="UP000237381"/>
    </source>
</evidence>
<reference evidence="4 5" key="1">
    <citation type="submission" date="2018-01" db="EMBL/GenBank/DDBJ databases">
        <title>Genomic Encyclopedia of Type Strains, Phase III (KMG-III): the genomes of soil and plant-associated and newly described type strains.</title>
        <authorList>
            <person name="Whitman W."/>
        </authorList>
    </citation>
    <scope>NUCLEOTIDE SEQUENCE [LARGE SCALE GENOMIC DNA]</scope>
    <source>
        <strain evidence="4 5">JCM 18070</strain>
    </source>
</reference>
<dbReference type="Gene3D" id="3.55.50.10">
    <property type="entry name" value="Baseplate protein-like domains"/>
    <property type="match status" value="1"/>
</dbReference>
<dbReference type="PIRSF" id="PIRSF004440">
    <property type="entry name" value="GpP"/>
    <property type="match status" value="1"/>
</dbReference>
<dbReference type="Pfam" id="PF22255">
    <property type="entry name" value="Gp44-like_2nd"/>
    <property type="match status" value="1"/>
</dbReference>
<evidence type="ECO:0000313" key="4">
    <source>
        <dbReference type="EMBL" id="POR52751.1"/>
    </source>
</evidence>
<evidence type="ECO:0000259" key="2">
    <source>
        <dbReference type="Pfam" id="PF21929"/>
    </source>
</evidence>
<proteinExistence type="predicted"/>
<dbReference type="Proteomes" id="UP000237381">
    <property type="component" value="Unassembled WGS sequence"/>
</dbReference>
<sequence length="357" mass="38590">MTVSSNELTLVANGNMLSGWTRVRVTRGIERCPSDFSIEMTEKYPGQPFDITVQPGDECQVLIGGDLVITGYVDKISPAFDPQNHTITVSGRSKCQDLVDCAAEWPGGQILGSSVLDIARKLAKVYGIYVSATGNVGGPIPQFNLMLGETPYDIIERVCRYRALLPYDDPNGNLVLGAVGTTQAASGFKEGVNVERARVIYSMDQRYSEYIAFLQSVDVFTDTGDGGNLLGTAYDKGVSRHRRRVIIAEAGGGGQDVAKQRANWEAARRYGRSGCVMLTTDSWRDSAGMLYTPNTLVPLTLPTLKVTGKTWVIGEVSYARGEQGTRAQLTIMPPEAFNPEPILLQALPADVPAGASQ</sequence>
<organism evidence="4 5">
    <name type="scientific">Paraburkholderia eburnea</name>
    <dbReference type="NCBI Taxonomy" id="1189126"/>
    <lineage>
        <taxon>Bacteria</taxon>
        <taxon>Pseudomonadati</taxon>
        <taxon>Pseudomonadota</taxon>
        <taxon>Betaproteobacteria</taxon>
        <taxon>Burkholderiales</taxon>
        <taxon>Burkholderiaceae</taxon>
        <taxon>Paraburkholderia</taxon>
    </lineage>
</organism>
<dbReference type="RefSeq" id="WP_181315568.1">
    <property type="nucleotide sequence ID" value="NZ_PQGA01000004.1"/>
</dbReference>
<name>A0A2S4MDM1_9BURK</name>
<gene>
    <name evidence="4" type="ORF">B0G62_10448</name>
</gene>
<dbReference type="InterPro" id="IPR053981">
    <property type="entry name" value="Gp44/GpP-like_2nd"/>
</dbReference>